<name>A0ACC2PNZ8_9HYME</name>
<dbReference type="Proteomes" id="UP001239111">
    <property type="component" value="Chromosome 1"/>
</dbReference>
<protein>
    <submittedName>
        <fullName evidence="1">Uncharacterized protein</fullName>
    </submittedName>
</protein>
<sequence>MNFSYFYLQLEKGRRNTVARDSHTFKRSKRESGYKRSKKQRTLPTFRNEEPHSMLNKPKKFFKSRNMHTSSGKPYGRVVRQSNHEEESDIGNTPNEGDLHGFVSSKTAIPIRKEVNPPIVLRICKGTSRLVSAVDSANPHTSPAISVSELRVVDTEIWNSEQQRDTSAMTTQGMHGHNTSESLSDPQVKVTRACAKPFQSDGTPRTTPDELLSPNLVSEHECVDISIPYRETLTHKSSADLVQGSLKNNSDPPKRIIFAAGECSNPPKELSSLRDSSPKPQIESLGGNYRSKCDGMVDTYDIPTQDHEIKKPQQVSMCNEESQRETLTVLHRRTSDKTSKSVSSSGQSHLSLRSRISLNRDPVGDCSQNCDESDCISNSQNRDRVHASVPTLETDECTAISNRSIYLPAIAKKGSIFKTRNTDAKFTGKRRALYKHKWSGGERESKFVDQGLHGDRVIRARSTGNDLDIVIHKEGDSEPHSSQFSFKADLESGGFDEDNSSEADVRGENKEGDVSQSYSIFLF</sequence>
<evidence type="ECO:0000313" key="2">
    <source>
        <dbReference type="Proteomes" id="UP001239111"/>
    </source>
</evidence>
<comment type="caution">
    <text evidence="1">The sequence shown here is derived from an EMBL/GenBank/DDBJ whole genome shotgun (WGS) entry which is preliminary data.</text>
</comment>
<gene>
    <name evidence="1" type="ORF">QAD02_020910</name>
</gene>
<evidence type="ECO:0000313" key="1">
    <source>
        <dbReference type="EMBL" id="KAJ8685117.1"/>
    </source>
</evidence>
<accession>A0ACC2PNZ8</accession>
<organism evidence="1 2">
    <name type="scientific">Eretmocerus hayati</name>
    <dbReference type="NCBI Taxonomy" id="131215"/>
    <lineage>
        <taxon>Eukaryota</taxon>
        <taxon>Metazoa</taxon>
        <taxon>Ecdysozoa</taxon>
        <taxon>Arthropoda</taxon>
        <taxon>Hexapoda</taxon>
        <taxon>Insecta</taxon>
        <taxon>Pterygota</taxon>
        <taxon>Neoptera</taxon>
        <taxon>Endopterygota</taxon>
        <taxon>Hymenoptera</taxon>
        <taxon>Apocrita</taxon>
        <taxon>Proctotrupomorpha</taxon>
        <taxon>Chalcidoidea</taxon>
        <taxon>Aphelinidae</taxon>
        <taxon>Aphelininae</taxon>
        <taxon>Eretmocerus</taxon>
    </lineage>
</organism>
<dbReference type="EMBL" id="CM056741">
    <property type="protein sequence ID" value="KAJ8685117.1"/>
    <property type="molecule type" value="Genomic_DNA"/>
</dbReference>
<keyword evidence="2" id="KW-1185">Reference proteome</keyword>
<proteinExistence type="predicted"/>
<reference evidence="1" key="1">
    <citation type="submission" date="2023-04" db="EMBL/GenBank/DDBJ databases">
        <title>A chromosome-level genome assembly of the parasitoid wasp Eretmocerus hayati.</title>
        <authorList>
            <person name="Zhong Y."/>
            <person name="Liu S."/>
            <person name="Liu Y."/>
        </authorList>
    </citation>
    <scope>NUCLEOTIDE SEQUENCE</scope>
    <source>
        <strain evidence="1">ZJU_SS_LIU_2023</strain>
    </source>
</reference>